<reference evidence="1" key="1">
    <citation type="submission" date="2019-12" db="EMBL/GenBank/DDBJ databases">
        <title>An insight into the sialome of adult female Ixodes ricinus ticks feeding for 6 days.</title>
        <authorList>
            <person name="Perner J."/>
            <person name="Ribeiro J.M.C."/>
        </authorList>
    </citation>
    <scope>NUCLEOTIDE SEQUENCE</scope>
    <source>
        <strain evidence="1">Semi-engorged</strain>
        <tissue evidence="1">Salivary glands</tissue>
    </source>
</reference>
<name>A0A6B0UN32_IXORI</name>
<dbReference type="EMBL" id="GIFC01008940">
    <property type="protein sequence ID" value="MXU91023.1"/>
    <property type="molecule type" value="Transcribed_RNA"/>
</dbReference>
<proteinExistence type="predicted"/>
<evidence type="ECO:0000313" key="1">
    <source>
        <dbReference type="EMBL" id="MXU91023.1"/>
    </source>
</evidence>
<organism evidence="1">
    <name type="scientific">Ixodes ricinus</name>
    <name type="common">Common tick</name>
    <name type="synonym">Acarus ricinus</name>
    <dbReference type="NCBI Taxonomy" id="34613"/>
    <lineage>
        <taxon>Eukaryota</taxon>
        <taxon>Metazoa</taxon>
        <taxon>Ecdysozoa</taxon>
        <taxon>Arthropoda</taxon>
        <taxon>Chelicerata</taxon>
        <taxon>Arachnida</taxon>
        <taxon>Acari</taxon>
        <taxon>Parasitiformes</taxon>
        <taxon>Ixodida</taxon>
        <taxon>Ixodoidea</taxon>
        <taxon>Ixodidae</taxon>
        <taxon>Ixodinae</taxon>
        <taxon>Ixodes</taxon>
    </lineage>
</organism>
<sequence>MPCSFGPAALSLCNAVSMPLRPLLGVDAQQGLLGSMAILLAVVYLSHEQRLSQSVALTFRDNLTGLFHSEISDRRRLSLERSGFLLTLEGEEDSVVGASLEATDSNRNWKTLMSPQLPA</sequence>
<dbReference type="AlphaFoldDB" id="A0A6B0UN32"/>
<protein>
    <submittedName>
        <fullName evidence="1">Uncharacterized protein</fullName>
    </submittedName>
</protein>
<accession>A0A6B0UN32</accession>